<gene>
    <name evidence="1" type="ORF">MAR_005501</name>
</gene>
<proteinExistence type="predicted"/>
<sequence length="86" mass="9915">EWARVLFSDESRFNLSHHDGKVHTVVCWSGIQFGVVVSWLRVESWTAETLSLILLLFRAVSMLKATLTRFCSQKQFHSCSNMDLLL</sequence>
<evidence type="ECO:0000313" key="1">
    <source>
        <dbReference type="EMBL" id="WAR15396.1"/>
    </source>
</evidence>
<organism evidence="1 2">
    <name type="scientific">Mya arenaria</name>
    <name type="common">Soft-shell clam</name>
    <dbReference type="NCBI Taxonomy" id="6604"/>
    <lineage>
        <taxon>Eukaryota</taxon>
        <taxon>Metazoa</taxon>
        <taxon>Spiralia</taxon>
        <taxon>Lophotrochozoa</taxon>
        <taxon>Mollusca</taxon>
        <taxon>Bivalvia</taxon>
        <taxon>Autobranchia</taxon>
        <taxon>Heteroconchia</taxon>
        <taxon>Euheterodonta</taxon>
        <taxon>Imparidentia</taxon>
        <taxon>Neoheterodontei</taxon>
        <taxon>Myida</taxon>
        <taxon>Myoidea</taxon>
        <taxon>Myidae</taxon>
        <taxon>Mya</taxon>
    </lineage>
</organism>
<name>A0ABY7F3J3_MYAAR</name>
<reference evidence="1" key="1">
    <citation type="submission" date="2022-11" db="EMBL/GenBank/DDBJ databases">
        <title>Centuries of genome instability and evolution in soft-shell clam transmissible cancer (bioRxiv).</title>
        <authorList>
            <person name="Hart S.F.M."/>
            <person name="Yonemitsu M.A."/>
            <person name="Giersch R.M."/>
            <person name="Beal B.F."/>
            <person name="Arriagada G."/>
            <person name="Davis B.W."/>
            <person name="Ostrander E.A."/>
            <person name="Goff S.P."/>
            <person name="Metzger M.J."/>
        </authorList>
    </citation>
    <scope>NUCLEOTIDE SEQUENCE</scope>
    <source>
        <strain evidence="1">MELC-2E11</strain>
        <tissue evidence="1">Siphon/mantle</tissue>
    </source>
</reference>
<evidence type="ECO:0000313" key="2">
    <source>
        <dbReference type="Proteomes" id="UP001164746"/>
    </source>
</evidence>
<accession>A0ABY7F3J3</accession>
<protein>
    <submittedName>
        <fullName evidence="1">Uncharacterized protein</fullName>
    </submittedName>
</protein>
<feature type="non-terminal residue" evidence="1">
    <location>
        <position position="1"/>
    </location>
</feature>
<keyword evidence="2" id="KW-1185">Reference proteome</keyword>
<dbReference type="EMBL" id="CP111020">
    <property type="protein sequence ID" value="WAR15396.1"/>
    <property type="molecule type" value="Genomic_DNA"/>
</dbReference>
<dbReference type="Proteomes" id="UP001164746">
    <property type="component" value="Chromosome 9"/>
</dbReference>